<organism evidence="5 6">
    <name type="scientific">Hoeflea prorocentri</name>
    <dbReference type="NCBI Taxonomy" id="1922333"/>
    <lineage>
        <taxon>Bacteria</taxon>
        <taxon>Pseudomonadati</taxon>
        <taxon>Pseudomonadota</taxon>
        <taxon>Alphaproteobacteria</taxon>
        <taxon>Hyphomicrobiales</taxon>
        <taxon>Rhizobiaceae</taxon>
        <taxon>Hoeflea</taxon>
    </lineage>
</organism>
<dbReference type="InterPro" id="IPR001638">
    <property type="entry name" value="Solute-binding_3/MltF_N"/>
</dbReference>
<dbReference type="PANTHER" id="PTHR35936">
    <property type="entry name" value="MEMBRANE-BOUND LYTIC MUREIN TRANSGLYCOSYLASE F"/>
    <property type="match status" value="1"/>
</dbReference>
<dbReference type="RefSeq" id="WP_267988634.1">
    <property type="nucleotide sequence ID" value="NZ_JAPJZI010000001.1"/>
</dbReference>
<name>A0A9X3ZG42_9HYPH</name>
<dbReference type="GO" id="GO:0042597">
    <property type="term" value="C:periplasmic space"/>
    <property type="evidence" value="ECO:0007669"/>
    <property type="project" value="UniProtKB-SubCell"/>
</dbReference>
<evidence type="ECO:0000313" key="6">
    <source>
        <dbReference type="Proteomes" id="UP001151234"/>
    </source>
</evidence>
<proteinExistence type="predicted"/>
<accession>A0A9X3ZG42</accession>
<dbReference type="SMART" id="SM00062">
    <property type="entry name" value="PBPb"/>
    <property type="match status" value="1"/>
</dbReference>
<dbReference type="Pfam" id="PF00497">
    <property type="entry name" value="SBP_bac_3"/>
    <property type="match status" value="1"/>
</dbReference>
<keyword evidence="6" id="KW-1185">Reference proteome</keyword>
<gene>
    <name evidence="5" type="ORF">OQ273_01160</name>
</gene>
<dbReference type="SUPFAM" id="SSF53850">
    <property type="entry name" value="Periplasmic binding protein-like II"/>
    <property type="match status" value="1"/>
</dbReference>
<evidence type="ECO:0000256" key="2">
    <source>
        <dbReference type="ARBA" id="ARBA00022729"/>
    </source>
</evidence>
<protein>
    <submittedName>
        <fullName evidence="5">Transporter substrate-binding domain-containing protein</fullName>
    </submittedName>
</protein>
<sequence>MKLRKTILAIAAIACVSITGAVSAEDRPTSITIATEGAYPPWNYTEADGTLVGYEIELIDEICGRLKVECEVVAQDWNGIIPGLTAGKYDAIIASMGATDERRKVVDFSDPYARAPNGFLVSSSGSLADLPFAGQTFNLGGDTSELEGALAELKPFVQGKTLGVQGGSTAANFANEVLKGIVEIKEYGTVDQHNLDLTAGRIDLVVGNVTSLAAAAEDIGDTVKIAGPSFTGGVLGAGTTHVAVRKSEPALLEMMNEAVASIIADGTNSKLTKKWFGVDIGNPN</sequence>
<evidence type="ECO:0000259" key="4">
    <source>
        <dbReference type="SMART" id="SM00062"/>
    </source>
</evidence>
<evidence type="ECO:0000313" key="5">
    <source>
        <dbReference type="EMBL" id="MDA5397165.1"/>
    </source>
</evidence>
<dbReference type="Gene3D" id="3.40.190.10">
    <property type="entry name" value="Periplasmic binding protein-like II"/>
    <property type="match status" value="2"/>
</dbReference>
<dbReference type="AlphaFoldDB" id="A0A9X3ZG42"/>
<keyword evidence="2 3" id="KW-0732">Signal</keyword>
<dbReference type="Proteomes" id="UP001151234">
    <property type="component" value="Unassembled WGS sequence"/>
</dbReference>
<feature type="domain" description="Solute-binding protein family 3/N-terminal" evidence="4">
    <location>
        <begin position="30"/>
        <end position="279"/>
    </location>
</feature>
<reference evidence="5" key="1">
    <citation type="submission" date="2022-11" db="EMBL/GenBank/DDBJ databases">
        <title>Draft genome sequence of Hoeflea poritis E7-10 and Hoeflea prorocentri PM5-8, separated from scleractinian coral Porites lutea and marine dinoflagellate.</title>
        <authorList>
            <person name="Zhang G."/>
            <person name="Wei Q."/>
            <person name="Cai L."/>
        </authorList>
    </citation>
    <scope>NUCLEOTIDE SEQUENCE</scope>
    <source>
        <strain evidence="5">PM5-8</strain>
    </source>
</reference>
<evidence type="ECO:0000256" key="1">
    <source>
        <dbReference type="ARBA" id="ARBA00004418"/>
    </source>
</evidence>
<feature type="chain" id="PRO_5040940848" evidence="3">
    <location>
        <begin position="25"/>
        <end position="284"/>
    </location>
</feature>
<comment type="caution">
    <text evidence="5">The sequence shown here is derived from an EMBL/GenBank/DDBJ whole genome shotgun (WGS) entry which is preliminary data.</text>
</comment>
<dbReference type="EMBL" id="JAPJZI010000001">
    <property type="protein sequence ID" value="MDA5397165.1"/>
    <property type="molecule type" value="Genomic_DNA"/>
</dbReference>
<dbReference type="PANTHER" id="PTHR35936:SF17">
    <property type="entry name" value="ARGININE-BINDING EXTRACELLULAR PROTEIN ARTP"/>
    <property type="match status" value="1"/>
</dbReference>
<evidence type="ECO:0000256" key="3">
    <source>
        <dbReference type="SAM" id="SignalP"/>
    </source>
</evidence>
<feature type="signal peptide" evidence="3">
    <location>
        <begin position="1"/>
        <end position="24"/>
    </location>
</feature>
<comment type="subcellular location">
    <subcellularLocation>
        <location evidence="1">Periplasm</location>
    </subcellularLocation>
</comment>